<protein>
    <submittedName>
        <fullName evidence="2">Uncharacterized protein</fullName>
    </submittedName>
</protein>
<dbReference type="AlphaFoldDB" id="A0A2T2ZUI3"/>
<feature type="region of interest" description="Disordered" evidence="1">
    <location>
        <begin position="23"/>
        <end position="46"/>
    </location>
</feature>
<keyword evidence="3" id="KW-1185">Reference proteome</keyword>
<dbReference type="InParanoid" id="A0A2T2ZUI3"/>
<proteinExistence type="predicted"/>
<organism evidence="2 3">
    <name type="scientific">Coniella lustricola</name>
    <dbReference type="NCBI Taxonomy" id="2025994"/>
    <lineage>
        <taxon>Eukaryota</taxon>
        <taxon>Fungi</taxon>
        <taxon>Dikarya</taxon>
        <taxon>Ascomycota</taxon>
        <taxon>Pezizomycotina</taxon>
        <taxon>Sordariomycetes</taxon>
        <taxon>Sordariomycetidae</taxon>
        <taxon>Diaporthales</taxon>
        <taxon>Schizoparmaceae</taxon>
        <taxon>Coniella</taxon>
    </lineage>
</organism>
<evidence type="ECO:0000313" key="2">
    <source>
        <dbReference type="EMBL" id="PSR77118.1"/>
    </source>
</evidence>
<sequence length="164" mass="18005">MRCHVGILQITQTLLENNLNNNAESQVEPPSADPNPRPGLEARPTPGRSPLCLCSTAAMLASKMQSTFALPLYTVTLDPRRPHNTLHPLYDWKSSARDRYLHLLCTQIPRKPTVQTPEATPVHVHALGFPADGLAWPDLTTLKKATGIDQVLQSLCGSVEALLR</sequence>
<accession>A0A2T2ZUI3</accession>
<gene>
    <name evidence="2" type="ORF">BD289DRAFT_160245</name>
</gene>
<evidence type="ECO:0000313" key="3">
    <source>
        <dbReference type="Proteomes" id="UP000241462"/>
    </source>
</evidence>
<evidence type="ECO:0000256" key="1">
    <source>
        <dbReference type="SAM" id="MobiDB-lite"/>
    </source>
</evidence>
<reference evidence="2 3" key="1">
    <citation type="journal article" date="2018" name="Mycol. Prog.">
        <title>Coniella lustricola, a new species from submerged detritus.</title>
        <authorList>
            <person name="Raudabaugh D.B."/>
            <person name="Iturriaga T."/>
            <person name="Carver A."/>
            <person name="Mondo S."/>
            <person name="Pangilinan J."/>
            <person name="Lipzen A."/>
            <person name="He G."/>
            <person name="Amirebrahimi M."/>
            <person name="Grigoriev I.V."/>
            <person name="Miller A.N."/>
        </authorList>
    </citation>
    <scope>NUCLEOTIDE SEQUENCE [LARGE SCALE GENOMIC DNA]</scope>
    <source>
        <strain evidence="2 3">B22-T-1</strain>
    </source>
</reference>
<dbReference type="EMBL" id="KZ678673">
    <property type="protein sequence ID" value="PSR77118.1"/>
    <property type="molecule type" value="Genomic_DNA"/>
</dbReference>
<dbReference type="Proteomes" id="UP000241462">
    <property type="component" value="Unassembled WGS sequence"/>
</dbReference>
<name>A0A2T2ZUI3_9PEZI</name>